<evidence type="ECO:0000256" key="2">
    <source>
        <dbReference type="SAM" id="MobiDB-lite"/>
    </source>
</evidence>
<dbReference type="VEuPathDB" id="FungiDB:BO71DRAFT_443520"/>
<evidence type="ECO:0000313" key="4">
    <source>
        <dbReference type="Proteomes" id="UP000247810"/>
    </source>
</evidence>
<dbReference type="Proteomes" id="UP000247810">
    <property type="component" value="Unassembled WGS sequence"/>
</dbReference>
<evidence type="ECO:0000256" key="1">
    <source>
        <dbReference type="ARBA" id="ARBA00035112"/>
    </source>
</evidence>
<dbReference type="Pfam" id="PF11807">
    <property type="entry name" value="UstYa"/>
    <property type="match status" value="1"/>
</dbReference>
<gene>
    <name evidence="3" type="ORF">BO71DRAFT_443520</name>
</gene>
<dbReference type="STRING" id="1448320.A0A319DIH6"/>
<dbReference type="PANTHER" id="PTHR33365:SF14">
    <property type="entry name" value="TAT PATHWAY SIGNAL SEQUENCE"/>
    <property type="match status" value="1"/>
</dbReference>
<protein>
    <recommendedName>
        <fullName evidence="5">Tat pathway signal sequence</fullName>
    </recommendedName>
</protein>
<evidence type="ECO:0000313" key="3">
    <source>
        <dbReference type="EMBL" id="PYH90973.1"/>
    </source>
</evidence>
<keyword evidence="4" id="KW-1185">Reference proteome</keyword>
<dbReference type="OrthoDB" id="3687641at2759"/>
<name>A0A319DIH6_9EURO</name>
<dbReference type="EMBL" id="KZ825961">
    <property type="protein sequence ID" value="PYH90973.1"/>
    <property type="molecule type" value="Genomic_DNA"/>
</dbReference>
<dbReference type="AlphaFoldDB" id="A0A319DIH6"/>
<evidence type="ECO:0008006" key="5">
    <source>
        <dbReference type="Google" id="ProtNLM"/>
    </source>
</evidence>
<dbReference type="GO" id="GO:0043386">
    <property type="term" value="P:mycotoxin biosynthetic process"/>
    <property type="evidence" value="ECO:0007669"/>
    <property type="project" value="InterPro"/>
</dbReference>
<reference evidence="3 4" key="1">
    <citation type="submission" date="2018-02" db="EMBL/GenBank/DDBJ databases">
        <title>The genomes of Aspergillus section Nigri reveals drivers in fungal speciation.</title>
        <authorList>
            <consortium name="DOE Joint Genome Institute"/>
            <person name="Vesth T.C."/>
            <person name="Nybo J."/>
            <person name="Theobald S."/>
            <person name="Brandl J."/>
            <person name="Frisvad J.C."/>
            <person name="Nielsen K.F."/>
            <person name="Lyhne E.K."/>
            <person name="Kogle M.E."/>
            <person name="Kuo A."/>
            <person name="Riley R."/>
            <person name="Clum A."/>
            <person name="Nolan M."/>
            <person name="Lipzen A."/>
            <person name="Salamov A."/>
            <person name="Henrissat B."/>
            <person name="Wiebenga A."/>
            <person name="De vries R.P."/>
            <person name="Grigoriev I.V."/>
            <person name="Mortensen U.H."/>
            <person name="Andersen M.R."/>
            <person name="Baker S.E."/>
        </authorList>
    </citation>
    <scope>NUCLEOTIDE SEQUENCE [LARGE SCALE GENOMIC DNA]</scope>
    <source>
        <strain evidence="3 4">CBS 707.79</strain>
    </source>
</reference>
<dbReference type="PANTHER" id="PTHR33365">
    <property type="entry name" value="YALI0B05434P"/>
    <property type="match status" value="1"/>
</dbReference>
<feature type="region of interest" description="Disordered" evidence="2">
    <location>
        <begin position="19"/>
        <end position="38"/>
    </location>
</feature>
<comment type="similarity">
    <text evidence="1">Belongs to the ustYa family.</text>
</comment>
<sequence length="325" mass="37799">MQFLRSFGWTQKKYQQCAVHPDASDDDDESQPLHDKDFEGSSPAPCYCSHPRPWVFHNDVFQELVAAAWLFRERHQLLLDPAPVYDRLDIYRSEIRHNFSNYWPDNRPSIFQQMPSPEVDAAWERISDQESIPLSADEVRKLGYDPDTVWPAPKDEFGEGVYYGVVDVFHQIHCLNMMRHSAFPAYYGDVRERTKHVPLKWDDHLLHCQYAVLRALMCHADVEVQIGQKFKGWPGLNMNFASTKSCRDFEQILDWKEANVIKQKAPWSEYPDVPIIEQDPEGVLTPYGNHLGLEDYADSQGITLKIPTDLAWQPTHPHHQHNTSE</sequence>
<proteinExistence type="inferred from homology"/>
<organism evidence="3 4">
    <name type="scientific">Aspergillus ellipticus CBS 707.79</name>
    <dbReference type="NCBI Taxonomy" id="1448320"/>
    <lineage>
        <taxon>Eukaryota</taxon>
        <taxon>Fungi</taxon>
        <taxon>Dikarya</taxon>
        <taxon>Ascomycota</taxon>
        <taxon>Pezizomycotina</taxon>
        <taxon>Eurotiomycetes</taxon>
        <taxon>Eurotiomycetidae</taxon>
        <taxon>Eurotiales</taxon>
        <taxon>Aspergillaceae</taxon>
        <taxon>Aspergillus</taxon>
        <taxon>Aspergillus subgen. Circumdati</taxon>
    </lineage>
</organism>
<dbReference type="InterPro" id="IPR021765">
    <property type="entry name" value="UstYa-like"/>
</dbReference>
<accession>A0A319DIH6</accession>